<feature type="chain" id="PRO_5016672318" description="MSHA biogenesis protein MshK" evidence="1">
    <location>
        <begin position="19"/>
        <end position="118"/>
    </location>
</feature>
<name>A0A370DKT0_9GAMM</name>
<sequence>MRFVVLGLAMSIASLAYAGDVSDTLVFNPFNKPEVLATPPKVERKKEIQAVEQEVMPKLRATLMSDAVPMVIVDEEMLGVGGDINGYRLLSVEEGQAVFEKLGKRYTLKLEGSGLESE</sequence>
<proteinExistence type="predicted"/>
<evidence type="ECO:0000256" key="1">
    <source>
        <dbReference type="SAM" id="SignalP"/>
    </source>
</evidence>
<accession>A0A370DKT0</accession>
<protein>
    <recommendedName>
        <fullName evidence="4">MSHA biogenesis protein MshK</fullName>
    </recommendedName>
</protein>
<organism evidence="2 3">
    <name type="scientific">endosymbiont of Escarpia spicata</name>
    <dbReference type="NCBI Taxonomy" id="2200908"/>
    <lineage>
        <taxon>Bacteria</taxon>
        <taxon>Pseudomonadati</taxon>
        <taxon>Pseudomonadota</taxon>
        <taxon>Gammaproteobacteria</taxon>
        <taxon>sulfur-oxidizing symbionts</taxon>
    </lineage>
</organism>
<dbReference type="EMBL" id="QFXE01000013">
    <property type="protein sequence ID" value="RDH85502.1"/>
    <property type="molecule type" value="Genomic_DNA"/>
</dbReference>
<feature type="signal peptide" evidence="1">
    <location>
        <begin position="1"/>
        <end position="18"/>
    </location>
</feature>
<keyword evidence="3" id="KW-1185">Reference proteome</keyword>
<dbReference type="AlphaFoldDB" id="A0A370DKT0"/>
<dbReference type="Proteomes" id="UP000254771">
    <property type="component" value="Unassembled WGS sequence"/>
</dbReference>
<gene>
    <name evidence="2" type="ORF">DIZ78_11225</name>
</gene>
<reference evidence="2 3" key="1">
    <citation type="journal article" date="2018" name="ISME J.">
        <title>Endosymbiont genomes yield clues of tubeworm success.</title>
        <authorList>
            <person name="Li Y."/>
            <person name="Liles M.R."/>
            <person name="Halanych K.M."/>
        </authorList>
    </citation>
    <scope>NUCLEOTIDE SEQUENCE [LARGE SCALE GENOMIC DNA]</scope>
    <source>
        <strain evidence="2">A1462</strain>
    </source>
</reference>
<evidence type="ECO:0008006" key="4">
    <source>
        <dbReference type="Google" id="ProtNLM"/>
    </source>
</evidence>
<comment type="caution">
    <text evidence="2">The sequence shown here is derived from an EMBL/GenBank/DDBJ whole genome shotgun (WGS) entry which is preliminary data.</text>
</comment>
<keyword evidence="1" id="KW-0732">Signal</keyword>
<evidence type="ECO:0000313" key="2">
    <source>
        <dbReference type="EMBL" id="RDH85502.1"/>
    </source>
</evidence>
<evidence type="ECO:0000313" key="3">
    <source>
        <dbReference type="Proteomes" id="UP000254771"/>
    </source>
</evidence>